<feature type="region of interest" description="Disordered" evidence="1">
    <location>
        <begin position="36"/>
        <end position="198"/>
    </location>
</feature>
<dbReference type="AlphaFoldDB" id="A0AAJ0H9U3"/>
<feature type="region of interest" description="Disordered" evidence="1">
    <location>
        <begin position="214"/>
        <end position="323"/>
    </location>
</feature>
<feature type="compositionally biased region" description="Polar residues" evidence="1">
    <location>
        <begin position="73"/>
        <end position="93"/>
    </location>
</feature>
<accession>A0AAJ0H9U3</accession>
<feature type="compositionally biased region" description="Basic and acidic residues" evidence="1">
    <location>
        <begin position="182"/>
        <end position="194"/>
    </location>
</feature>
<evidence type="ECO:0000256" key="1">
    <source>
        <dbReference type="SAM" id="MobiDB-lite"/>
    </source>
</evidence>
<protein>
    <submittedName>
        <fullName evidence="2">Uncharacterized protein</fullName>
    </submittedName>
</protein>
<feature type="compositionally biased region" description="Low complexity" evidence="1">
    <location>
        <begin position="310"/>
        <end position="323"/>
    </location>
</feature>
<feature type="compositionally biased region" description="Low complexity" evidence="1">
    <location>
        <begin position="257"/>
        <end position="272"/>
    </location>
</feature>
<evidence type="ECO:0000313" key="2">
    <source>
        <dbReference type="EMBL" id="KAK3344452.1"/>
    </source>
</evidence>
<dbReference type="EMBL" id="JAUIQD010000007">
    <property type="protein sequence ID" value="KAK3344452.1"/>
    <property type="molecule type" value="Genomic_DNA"/>
</dbReference>
<evidence type="ECO:0000313" key="3">
    <source>
        <dbReference type="Proteomes" id="UP001275084"/>
    </source>
</evidence>
<feature type="compositionally biased region" description="Basic and acidic residues" evidence="1">
    <location>
        <begin position="94"/>
        <end position="128"/>
    </location>
</feature>
<gene>
    <name evidence="2" type="ORF">B0T25DRAFT_328231</name>
</gene>
<feature type="compositionally biased region" description="Polar residues" evidence="1">
    <location>
        <begin position="246"/>
        <end position="255"/>
    </location>
</feature>
<feature type="compositionally biased region" description="Polar residues" evidence="1">
    <location>
        <begin position="283"/>
        <end position="295"/>
    </location>
</feature>
<reference evidence="2" key="2">
    <citation type="submission" date="2023-06" db="EMBL/GenBank/DDBJ databases">
        <authorList>
            <consortium name="Lawrence Berkeley National Laboratory"/>
            <person name="Haridas S."/>
            <person name="Hensen N."/>
            <person name="Bonometti L."/>
            <person name="Westerberg I."/>
            <person name="Brannstrom I.O."/>
            <person name="Guillou S."/>
            <person name="Cros-Aarteil S."/>
            <person name="Calhoun S."/>
            <person name="Kuo A."/>
            <person name="Mondo S."/>
            <person name="Pangilinan J."/>
            <person name="Riley R."/>
            <person name="Labutti K."/>
            <person name="Andreopoulos B."/>
            <person name="Lipzen A."/>
            <person name="Chen C."/>
            <person name="Yanf M."/>
            <person name="Daum C."/>
            <person name="Ng V."/>
            <person name="Clum A."/>
            <person name="Steindorff A."/>
            <person name="Ohm R."/>
            <person name="Martin F."/>
            <person name="Silar P."/>
            <person name="Natvig D."/>
            <person name="Lalanne C."/>
            <person name="Gautier V."/>
            <person name="Ament-Velasquez S.L."/>
            <person name="Kruys A."/>
            <person name="Hutchinson M.I."/>
            <person name="Powell A.J."/>
            <person name="Barry K."/>
            <person name="Miller A.N."/>
            <person name="Grigoriev I.V."/>
            <person name="Debuchy R."/>
            <person name="Gladieux P."/>
            <person name="Thoren M.H."/>
            <person name="Johannesson H."/>
        </authorList>
    </citation>
    <scope>NUCLEOTIDE SEQUENCE</scope>
    <source>
        <strain evidence="2">CBS 955.72</strain>
    </source>
</reference>
<name>A0AAJ0H9U3_9PEZI</name>
<reference evidence="2" key="1">
    <citation type="journal article" date="2023" name="Mol. Phylogenet. Evol.">
        <title>Genome-scale phylogeny and comparative genomics of the fungal order Sordariales.</title>
        <authorList>
            <person name="Hensen N."/>
            <person name="Bonometti L."/>
            <person name="Westerberg I."/>
            <person name="Brannstrom I.O."/>
            <person name="Guillou S."/>
            <person name="Cros-Aarteil S."/>
            <person name="Calhoun S."/>
            <person name="Haridas S."/>
            <person name="Kuo A."/>
            <person name="Mondo S."/>
            <person name="Pangilinan J."/>
            <person name="Riley R."/>
            <person name="LaButti K."/>
            <person name="Andreopoulos B."/>
            <person name="Lipzen A."/>
            <person name="Chen C."/>
            <person name="Yan M."/>
            <person name="Daum C."/>
            <person name="Ng V."/>
            <person name="Clum A."/>
            <person name="Steindorff A."/>
            <person name="Ohm R.A."/>
            <person name="Martin F."/>
            <person name="Silar P."/>
            <person name="Natvig D.O."/>
            <person name="Lalanne C."/>
            <person name="Gautier V."/>
            <person name="Ament-Velasquez S.L."/>
            <person name="Kruys A."/>
            <person name="Hutchinson M.I."/>
            <person name="Powell A.J."/>
            <person name="Barry K."/>
            <person name="Miller A.N."/>
            <person name="Grigoriev I.V."/>
            <person name="Debuchy R."/>
            <person name="Gladieux P."/>
            <person name="Hiltunen Thoren M."/>
            <person name="Johannesson H."/>
        </authorList>
    </citation>
    <scope>NUCLEOTIDE SEQUENCE</scope>
    <source>
        <strain evidence="2">CBS 955.72</strain>
    </source>
</reference>
<comment type="caution">
    <text evidence="2">The sequence shown here is derived from an EMBL/GenBank/DDBJ whole genome shotgun (WGS) entry which is preliminary data.</text>
</comment>
<keyword evidence="3" id="KW-1185">Reference proteome</keyword>
<sequence length="383" mass="42626">MLRLTLSVISLTMAEVKELENRRLFQKYLELEDTYTPPDKISQREIPSIQVDSSSPPPSRKSISPANSEKRFMSSSSNSRGPLPATRSSSQSIIEHRVEERIVPIPEYTRRRELHDPASGESTERRDPPAWTPTGTRMLSASPRRPARRPGNDHPEAANTHGLRRQSPQFLTSRVSRHRHHDQTDESHAIDRHRPGQRLGSDLSELIHRIDLLGTSPSPTVDAVASNDDTPREVTGSAQGPVAEQGETSQVQPTVPRTPSRATPSRSTSRTPGGFRIYDDSLPASSQPQTPQNLPESRHQSRLRGSYTVPTRRTSPLPISTPTTSRRVRWRLGGRLVTRSPPGLREPGFVGLYGGIENTDDSVLFEQASRDMEPGSRPQQQSP</sequence>
<dbReference type="Proteomes" id="UP001275084">
    <property type="component" value="Unassembled WGS sequence"/>
</dbReference>
<organism evidence="2 3">
    <name type="scientific">Lasiosphaeria hispida</name>
    <dbReference type="NCBI Taxonomy" id="260671"/>
    <lineage>
        <taxon>Eukaryota</taxon>
        <taxon>Fungi</taxon>
        <taxon>Dikarya</taxon>
        <taxon>Ascomycota</taxon>
        <taxon>Pezizomycotina</taxon>
        <taxon>Sordariomycetes</taxon>
        <taxon>Sordariomycetidae</taxon>
        <taxon>Sordariales</taxon>
        <taxon>Lasiosphaeriaceae</taxon>
        <taxon>Lasiosphaeria</taxon>
    </lineage>
</organism>
<proteinExistence type="predicted"/>